<proteinExistence type="predicted"/>
<evidence type="ECO:0000259" key="1">
    <source>
        <dbReference type="Pfam" id="PF14399"/>
    </source>
</evidence>
<dbReference type="AlphaFoldDB" id="A0A1V4IWB0"/>
<dbReference type="RefSeq" id="WP_079422236.1">
    <property type="nucleotide sequence ID" value="NZ_MZGV01000005.1"/>
</dbReference>
<feature type="domain" description="Butirosin biosynthesis protein H N-terminal" evidence="1">
    <location>
        <begin position="17"/>
        <end position="152"/>
    </location>
</feature>
<dbReference type="STRING" id="1450648.CLORY_08010"/>
<name>A0A1V4IWB0_9CLOT</name>
<dbReference type="EMBL" id="MZGV01000005">
    <property type="protein sequence ID" value="OPJ64236.1"/>
    <property type="molecule type" value="Genomic_DNA"/>
</dbReference>
<keyword evidence="3" id="KW-1185">Reference proteome</keyword>
<accession>A0A1V4IWB0</accession>
<dbReference type="OrthoDB" id="2052439at2"/>
<dbReference type="InterPro" id="IPR026935">
    <property type="entry name" value="BtrH_N"/>
</dbReference>
<sequence>MSRKLLDIKHHLSSGCCMWSGIEDVYATRTGQTLPEAFLFALSSFGESVFLKFKDETRPFMFSVADGRTRKTYDKIKNIIGLNYQISEGRTLSYALTSIKREIDNGNPVILGPLDMFYLPYLKMYHKNHIPMHYILMVGYDDKKDCVLIYDCDREDLQELPKAELVQAWQIEKNAVGDKNGFIRFSLSEKTINKYELADICLRNKAMRQLSEKLTFAGINAYNKIAIEFPYWKDNFSEEEYRNALASLTEFLGMVPKLPNEILGIKEKEDICFDGNYNRLGNILLQLGEEYQRDDWTHAGNLFCQCGCLIEDITNRIIRFYCQNENCLSEIPSIFIKVGKYAERAYQIIADYKGGN</sequence>
<reference evidence="2 3" key="1">
    <citation type="submission" date="2017-03" db="EMBL/GenBank/DDBJ databases">
        <title>Genome sequence of Clostridium oryzae DSM 28571.</title>
        <authorList>
            <person name="Poehlein A."/>
            <person name="Daniel R."/>
        </authorList>
    </citation>
    <scope>NUCLEOTIDE SEQUENCE [LARGE SCALE GENOMIC DNA]</scope>
    <source>
        <strain evidence="2 3">DSM 28571</strain>
    </source>
</reference>
<comment type="caution">
    <text evidence="2">The sequence shown here is derived from an EMBL/GenBank/DDBJ whole genome shotgun (WGS) entry which is preliminary data.</text>
</comment>
<evidence type="ECO:0000313" key="2">
    <source>
        <dbReference type="EMBL" id="OPJ64236.1"/>
    </source>
</evidence>
<dbReference type="Proteomes" id="UP000190080">
    <property type="component" value="Unassembled WGS sequence"/>
</dbReference>
<dbReference type="Gene3D" id="3.90.70.10">
    <property type="entry name" value="Cysteine proteinases"/>
    <property type="match status" value="1"/>
</dbReference>
<protein>
    <recommendedName>
        <fullName evidence="1">Butirosin biosynthesis protein H N-terminal domain-containing protein</fullName>
    </recommendedName>
</protein>
<evidence type="ECO:0000313" key="3">
    <source>
        <dbReference type="Proteomes" id="UP000190080"/>
    </source>
</evidence>
<dbReference type="Pfam" id="PF14399">
    <property type="entry name" value="BtrH_N"/>
    <property type="match status" value="1"/>
</dbReference>
<gene>
    <name evidence="2" type="ORF">CLORY_08010</name>
</gene>
<organism evidence="2 3">
    <name type="scientific">Clostridium oryzae</name>
    <dbReference type="NCBI Taxonomy" id="1450648"/>
    <lineage>
        <taxon>Bacteria</taxon>
        <taxon>Bacillati</taxon>
        <taxon>Bacillota</taxon>
        <taxon>Clostridia</taxon>
        <taxon>Eubacteriales</taxon>
        <taxon>Clostridiaceae</taxon>
        <taxon>Clostridium</taxon>
    </lineage>
</organism>